<dbReference type="PROSITE" id="PS50222">
    <property type="entry name" value="EF_HAND_2"/>
    <property type="match status" value="1"/>
</dbReference>
<evidence type="ECO:0000256" key="5">
    <source>
        <dbReference type="ARBA" id="ARBA00022741"/>
    </source>
</evidence>
<evidence type="ECO:0000256" key="2">
    <source>
        <dbReference type="ARBA" id="ARBA00022448"/>
    </source>
</evidence>
<dbReference type="PANTHER" id="PTHR24221:SF654">
    <property type="entry name" value="ATP-BINDING CASSETTE SUB-FAMILY B MEMBER 6"/>
    <property type="match status" value="1"/>
</dbReference>
<keyword evidence="6 14" id="KW-0067">ATP-binding</keyword>
<reference evidence="14" key="2">
    <citation type="submission" date="2014-09" db="EMBL/GenBank/DDBJ databases">
        <title>Criblamydia sequanensis harbors a mega-plasmid encoding arsenite resistance.</title>
        <authorList>
            <person name="Bertelli C."/>
            <person name="Goesmann A."/>
            <person name="Greub G."/>
        </authorList>
    </citation>
    <scope>NUCLEOTIDE SEQUENCE [LARGE SCALE GENOMIC DNA]</scope>
    <source>
        <strain evidence="14">CRIB-18</strain>
    </source>
</reference>
<dbReference type="InterPro" id="IPR027417">
    <property type="entry name" value="P-loop_NTPase"/>
</dbReference>
<dbReference type="RefSeq" id="WP_041017150.1">
    <property type="nucleotide sequence ID" value="NZ_CCEJ010000003.1"/>
</dbReference>
<keyword evidence="7 10" id="KW-1133">Transmembrane helix</keyword>
<feature type="domain" description="ABC transmembrane type-1" evidence="13">
    <location>
        <begin position="117"/>
        <end position="362"/>
    </location>
</feature>
<dbReference type="Pfam" id="PF00005">
    <property type="entry name" value="ABC_tran"/>
    <property type="match status" value="1"/>
</dbReference>
<dbReference type="SUPFAM" id="SSF52540">
    <property type="entry name" value="P-loop containing nucleoside triphosphate hydrolases"/>
    <property type="match status" value="1"/>
</dbReference>
<protein>
    <submittedName>
        <fullName evidence="14">Lipid A export ATP-binding/permease protein</fullName>
        <ecNumber evidence="14">3.6.3.-</ecNumber>
    </submittedName>
</protein>
<evidence type="ECO:0000256" key="8">
    <source>
        <dbReference type="ARBA" id="ARBA00023136"/>
    </source>
</evidence>
<keyword evidence="14" id="KW-0378">Hydrolase</keyword>
<dbReference type="InterPro" id="IPR003593">
    <property type="entry name" value="AAA+_ATPase"/>
</dbReference>
<dbReference type="GO" id="GO:0005509">
    <property type="term" value="F:calcium ion binding"/>
    <property type="evidence" value="ECO:0007669"/>
    <property type="project" value="InterPro"/>
</dbReference>
<evidence type="ECO:0000256" key="4">
    <source>
        <dbReference type="ARBA" id="ARBA00022692"/>
    </source>
</evidence>
<evidence type="ECO:0000256" key="9">
    <source>
        <dbReference type="SAM" id="Coils"/>
    </source>
</evidence>
<evidence type="ECO:0000256" key="1">
    <source>
        <dbReference type="ARBA" id="ARBA00004651"/>
    </source>
</evidence>
<reference evidence="14" key="1">
    <citation type="submission" date="2013-12" db="EMBL/GenBank/DDBJ databases">
        <authorList>
            <person name="Linke B."/>
        </authorList>
    </citation>
    <scope>NUCLEOTIDE SEQUENCE [LARGE SCALE GENOMIC DNA]</scope>
    <source>
        <strain evidence="14">CRIB-18</strain>
    </source>
</reference>
<keyword evidence="9" id="KW-0175">Coiled coil</keyword>
<keyword evidence="4 10" id="KW-0812">Transmembrane</keyword>
<feature type="domain" description="EF-hand" evidence="11">
    <location>
        <begin position="64"/>
        <end position="99"/>
    </location>
</feature>
<evidence type="ECO:0000313" key="14">
    <source>
        <dbReference type="EMBL" id="CDR33714.1"/>
    </source>
</evidence>
<dbReference type="InterPro" id="IPR039421">
    <property type="entry name" value="Type_1_exporter"/>
</dbReference>
<dbReference type="PROSITE" id="PS00211">
    <property type="entry name" value="ABC_TRANSPORTER_1"/>
    <property type="match status" value="1"/>
</dbReference>
<gene>
    <name evidence="14" type="primary">msba3</name>
    <name evidence="14" type="ORF">CSEC_0886</name>
</gene>
<keyword evidence="15" id="KW-1185">Reference proteome</keyword>
<dbReference type="CDD" id="cd18552">
    <property type="entry name" value="ABC_6TM_MsbA_like"/>
    <property type="match status" value="1"/>
</dbReference>
<dbReference type="GO" id="GO:0005886">
    <property type="term" value="C:plasma membrane"/>
    <property type="evidence" value="ECO:0007669"/>
    <property type="project" value="UniProtKB-SubCell"/>
</dbReference>
<dbReference type="PANTHER" id="PTHR24221">
    <property type="entry name" value="ATP-BINDING CASSETTE SUB-FAMILY B"/>
    <property type="match status" value="1"/>
</dbReference>
<dbReference type="InterPro" id="IPR017871">
    <property type="entry name" value="ABC_transporter-like_CS"/>
</dbReference>
<dbReference type="InterPro" id="IPR002048">
    <property type="entry name" value="EF_hand_dom"/>
</dbReference>
<evidence type="ECO:0000313" key="15">
    <source>
        <dbReference type="Proteomes" id="UP000031552"/>
    </source>
</evidence>
<dbReference type="SUPFAM" id="SSF90123">
    <property type="entry name" value="ABC transporter transmembrane region"/>
    <property type="match status" value="1"/>
</dbReference>
<organism evidence="14 15">
    <name type="scientific">Candidatus Criblamydia sequanensis CRIB-18</name>
    <dbReference type="NCBI Taxonomy" id="1437425"/>
    <lineage>
        <taxon>Bacteria</taxon>
        <taxon>Pseudomonadati</taxon>
        <taxon>Chlamydiota</taxon>
        <taxon>Chlamydiia</taxon>
        <taxon>Parachlamydiales</taxon>
        <taxon>Candidatus Criblamydiaceae</taxon>
        <taxon>Candidatus Criblamydia</taxon>
    </lineage>
</organism>
<dbReference type="EMBL" id="CCEJ010000003">
    <property type="protein sequence ID" value="CDR33714.1"/>
    <property type="molecule type" value="Genomic_DNA"/>
</dbReference>
<dbReference type="FunFam" id="3.40.50.300:FF:000221">
    <property type="entry name" value="Multidrug ABC transporter ATP-binding protein"/>
    <property type="match status" value="1"/>
</dbReference>
<evidence type="ECO:0000259" key="13">
    <source>
        <dbReference type="PROSITE" id="PS50929"/>
    </source>
</evidence>
<dbReference type="Proteomes" id="UP000031552">
    <property type="component" value="Unassembled WGS sequence"/>
</dbReference>
<dbReference type="GO" id="GO:0005524">
    <property type="term" value="F:ATP binding"/>
    <property type="evidence" value="ECO:0007669"/>
    <property type="project" value="UniProtKB-KW"/>
</dbReference>
<dbReference type="Gene3D" id="3.40.50.300">
    <property type="entry name" value="P-loop containing nucleotide triphosphate hydrolases"/>
    <property type="match status" value="1"/>
</dbReference>
<sequence length="638" mass="72288">MINLLRVAFGKKKHRMLCAFSLIFMCLLTVASQVEIVTIGFIARKGPSFFELFSSQERGSLDRVSKEEVLKNWTLIDKDGKGVITKESASEFLASKKNKDFLEKIFFKLEKKFDLGNNLIFLAVLIALSAIFKALMIFAHRYTTKLIAISISQDLRKSYFDHIQVMPMSFYQKYNLGSLSNRVVSDSYIISEAINACLMNFFQTPFTIVTTLILCFLTSWKLSLFIFLGLPLIVFPIYFLAKRVKKISKQILKEQELFASTLIDFISGIQTIKSFTMEDFSKAKYAAQNNELARLERKSAKYDLLSRPVVHTIGMLFLSSTIIMGLYVYQMNVSEILIYCGFLYLFYEPIKKFAEENNHIQRGIAASDRLQEVLSLAPEEEKKEETHEFKEFKDTLSFENVWFRFNEEWVLKGLNFSVKKGETVAIVGPTGCGKSTALGLLSRLYDPEKGDIRIDGVSIKGYSRKSIRENVAVVPQKPFIFVDTVAKNIAFGRSFSESAIKFAAQEAEAHEFIESLPKGYATELLEAGKNLSGGQQQRLTIARALIKPAPFLVLDEATSSLDALSEHKIKKALSTLKGKVTQIIVAHRLSTIQDADKIIYMEKGVKVAEGTKDELLVSCQNFRLMWNMLHQKEVGEAL</sequence>
<dbReference type="GO" id="GO:0140359">
    <property type="term" value="F:ABC-type transporter activity"/>
    <property type="evidence" value="ECO:0007669"/>
    <property type="project" value="InterPro"/>
</dbReference>
<feature type="transmembrane region" description="Helical" evidence="10">
    <location>
        <begin position="304"/>
        <end position="323"/>
    </location>
</feature>
<dbReference type="STRING" id="1437425.CSEC_0886"/>
<keyword evidence="5" id="KW-0547">Nucleotide-binding</keyword>
<evidence type="ECO:0000256" key="6">
    <source>
        <dbReference type="ARBA" id="ARBA00022840"/>
    </source>
</evidence>
<dbReference type="PROSITE" id="PS50893">
    <property type="entry name" value="ABC_TRANSPORTER_2"/>
    <property type="match status" value="1"/>
</dbReference>
<evidence type="ECO:0000259" key="11">
    <source>
        <dbReference type="PROSITE" id="PS50222"/>
    </source>
</evidence>
<dbReference type="Pfam" id="PF00664">
    <property type="entry name" value="ABC_membrane"/>
    <property type="match status" value="1"/>
</dbReference>
<name>A0A090DYA8_9BACT</name>
<dbReference type="InterPro" id="IPR011527">
    <property type="entry name" value="ABC1_TM_dom"/>
</dbReference>
<dbReference type="GO" id="GO:0034040">
    <property type="term" value="F:ATPase-coupled lipid transmembrane transporter activity"/>
    <property type="evidence" value="ECO:0007669"/>
    <property type="project" value="TreeGrafter"/>
</dbReference>
<evidence type="ECO:0000259" key="12">
    <source>
        <dbReference type="PROSITE" id="PS50893"/>
    </source>
</evidence>
<evidence type="ECO:0000256" key="10">
    <source>
        <dbReference type="SAM" id="Phobius"/>
    </source>
</evidence>
<dbReference type="Gene3D" id="1.20.1560.10">
    <property type="entry name" value="ABC transporter type 1, transmembrane domain"/>
    <property type="match status" value="1"/>
</dbReference>
<dbReference type="OrthoDB" id="9771903at2"/>
<dbReference type="InterPro" id="IPR003439">
    <property type="entry name" value="ABC_transporter-like_ATP-bd"/>
</dbReference>
<dbReference type="EC" id="3.6.3.-" evidence="14"/>
<comment type="caution">
    <text evidence="14">The sequence shown here is derived from an EMBL/GenBank/DDBJ whole genome shotgun (WGS) entry which is preliminary data.</text>
</comment>
<feature type="transmembrane region" description="Helical" evidence="10">
    <location>
        <begin position="197"/>
        <end position="216"/>
    </location>
</feature>
<dbReference type="InterPro" id="IPR036640">
    <property type="entry name" value="ABC1_TM_sf"/>
</dbReference>
<dbReference type="PROSITE" id="PS50929">
    <property type="entry name" value="ABC_TM1F"/>
    <property type="match status" value="1"/>
</dbReference>
<feature type="coiled-coil region" evidence="9">
    <location>
        <begin position="278"/>
        <end position="305"/>
    </location>
</feature>
<accession>A0A090DYA8</accession>
<keyword evidence="3" id="KW-1003">Cell membrane</keyword>
<dbReference type="GO" id="GO:0016887">
    <property type="term" value="F:ATP hydrolysis activity"/>
    <property type="evidence" value="ECO:0007669"/>
    <property type="project" value="InterPro"/>
</dbReference>
<evidence type="ECO:0000256" key="3">
    <source>
        <dbReference type="ARBA" id="ARBA00022475"/>
    </source>
</evidence>
<feature type="transmembrane region" description="Helical" evidence="10">
    <location>
        <begin position="222"/>
        <end position="241"/>
    </location>
</feature>
<feature type="domain" description="ABC transporter" evidence="12">
    <location>
        <begin position="396"/>
        <end position="628"/>
    </location>
</feature>
<keyword evidence="2" id="KW-0813">Transport</keyword>
<dbReference type="eggNOG" id="COG1132">
    <property type="taxonomic scope" value="Bacteria"/>
</dbReference>
<dbReference type="AlphaFoldDB" id="A0A090DYA8"/>
<proteinExistence type="predicted"/>
<dbReference type="SMART" id="SM00382">
    <property type="entry name" value="AAA"/>
    <property type="match status" value="1"/>
</dbReference>
<comment type="subcellular location">
    <subcellularLocation>
        <location evidence="1">Cell membrane</location>
        <topology evidence="1">Multi-pass membrane protein</topology>
    </subcellularLocation>
</comment>
<evidence type="ECO:0000256" key="7">
    <source>
        <dbReference type="ARBA" id="ARBA00022989"/>
    </source>
</evidence>
<feature type="transmembrane region" description="Helical" evidence="10">
    <location>
        <begin position="119"/>
        <end position="139"/>
    </location>
</feature>
<keyword evidence="8 10" id="KW-0472">Membrane</keyword>